<name>A0A2K6TFG2_SAIBB</name>
<evidence type="ECO:0000313" key="4">
    <source>
        <dbReference type="Proteomes" id="UP000233220"/>
    </source>
</evidence>
<organism evidence="3 4">
    <name type="scientific">Saimiri boliviensis boliviensis</name>
    <name type="common">Bolivian squirrel monkey</name>
    <dbReference type="NCBI Taxonomy" id="39432"/>
    <lineage>
        <taxon>Eukaryota</taxon>
        <taxon>Metazoa</taxon>
        <taxon>Chordata</taxon>
        <taxon>Craniata</taxon>
        <taxon>Vertebrata</taxon>
        <taxon>Euteleostomi</taxon>
        <taxon>Mammalia</taxon>
        <taxon>Eutheria</taxon>
        <taxon>Euarchontoglires</taxon>
        <taxon>Primates</taxon>
        <taxon>Haplorrhini</taxon>
        <taxon>Platyrrhini</taxon>
        <taxon>Cebidae</taxon>
        <taxon>Saimiriinae</taxon>
        <taxon>Saimiri</taxon>
    </lineage>
</organism>
<evidence type="ECO:0000256" key="2">
    <source>
        <dbReference type="SAM" id="SignalP"/>
    </source>
</evidence>
<dbReference type="Ensembl" id="ENSSBOT00000035187.1">
    <property type="protein sequence ID" value="ENSSBOP00000018371.1"/>
    <property type="gene ID" value="ENSSBOG00000025813.1"/>
</dbReference>
<accession>A0A2K6TFG2</accession>
<evidence type="ECO:0000313" key="3">
    <source>
        <dbReference type="Ensembl" id="ENSSBOP00000018371.1"/>
    </source>
</evidence>
<keyword evidence="4" id="KW-1185">Reference proteome</keyword>
<dbReference type="Proteomes" id="UP000233220">
    <property type="component" value="Unplaced"/>
</dbReference>
<proteinExistence type="predicted"/>
<sequence length="146" mass="15456">MQHRGFLLLSLLALLALTSAVAKKKEGALQCPVPGNHPRDQALHPQNQSQSQRSVRGEGGWGCRAPGVTWGLAHALPLPGLRYDPPVPSVCLLALINHALPCPFHSPAPPLSAQSEEGQGILGSLSLPQSNVSPRAHFVLPHDSIT</sequence>
<feature type="compositionally biased region" description="Polar residues" evidence="1">
    <location>
        <begin position="44"/>
        <end position="54"/>
    </location>
</feature>
<dbReference type="GeneTree" id="ENSGT00500000045558"/>
<keyword evidence="2" id="KW-0732">Signal</keyword>
<feature type="chain" id="PRO_5014455362" evidence="2">
    <location>
        <begin position="23"/>
        <end position="146"/>
    </location>
</feature>
<reference evidence="3" key="1">
    <citation type="submission" date="2025-08" db="UniProtKB">
        <authorList>
            <consortium name="Ensembl"/>
        </authorList>
    </citation>
    <scope>IDENTIFICATION</scope>
</reference>
<feature type="signal peptide" evidence="2">
    <location>
        <begin position="1"/>
        <end position="22"/>
    </location>
</feature>
<evidence type="ECO:0000256" key="1">
    <source>
        <dbReference type="SAM" id="MobiDB-lite"/>
    </source>
</evidence>
<dbReference type="AlphaFoldDB" id="A0A2K6TFG2"/>
<reference evidence="3" key="2">
    <citation type="submission" date="2025-09" db="UniProtKB">
        <authorList>
            <consortium name="Ensembl"/>
        </authorList>
    </citation>
    <scope>IDENTIFICATION</scope>
</reference>
<feature type="region of interest" description="Disordered" evidence="1">
    <location>
        <begin position="29"/>
        <end position="59"/>
    </location>
</feature>
<protein>
    <submittedName>
        <fullName evidence="3">Uncharacterized protein</fullName>
    </submittedName>
</protein>